<dbReference type="Gene3D" id="1.50.40.10">
    <property type="entry name" value="Mitochondrial carrier domain"/>
    <property type="match status" value="1"/>
</dbReference>
<keyword evidence="8 9" id="KW-0472">Membrane</keyword>
<evidence type="ECO:0000313" key="12">
    <source>
        <dbReference type="Proteomes" id="UP000481153"/>
    </source>
</evidence>
<comment type="similarity">
    <text evidence="2 10">Belongs to the mitochondrial carrier (TC 2.A.29) family.</text>
</comment>
<evidence type="ECO:0000256" key="3">
    <source>
        <dbReference type="ARBA" id="ARBA00022448"/>
    </source>
</evidence>
<protein>
    <recommendedName>
        <fullName evidence="13">Mitochondrial carrier protein</fullName>
    </recommendedName>
</protein>
<dbReference type="InterPro" id="IPR050567">
    <property type="entry name" value="Mitochondrial_Carrier"/>
</dbReference>
<dbReference type="Pfam" id="PF00153">
    <property type="entry name" value="Mito_carr"/>
    <property type="match status" value="3"/>
</dbReference>
<feature type="repeat" description="Solcar" evidence="9">
    <location>
        <begin position="194"/>
        <end position="276"/>
    </location>
</feature>
<evidence type="ECO:0000256" key="6">
    <source>
        <dbReference type="ARBA" id="ARBA00022989"/>
    </source>
</evidence>
<dbReference type="PANTHER" id="PTHR45624:SF12">
    <property type="entry name" value="MITOCHONDRIAL ORNITHINE TRANSPORTER 1"/>
    <property type="match status" value="1"/>
</dbReference>
<evidence type="ECO:0000256" key="2">
    <source>
        <dbReference type="ARBA" id="ARBA00006375"/>
    </source>
</evidence>
<accession>A0A6G0W525</accession>
<dbReference type="GO" id="GO:0000064">
    <property type="term" value="F:L-ornithine transmembrane transporter activity"/>
    <property type="evidence" value="ECO:0007669"/>
    <property type="project" value="TreeGrafter"/>
</dbReference>
<keyword evidence="6" id="KW-1133">Transmembrane helix</keyword>
<keyword evidence="4 9" id="KW-0812">Transmembrane</keyword>
<dbReference type="Proteomes" id="UP000481153">
    <property type="component" value="Unassembled WGS sequence"/>
</dbReference>
<keyword evidence="3 10" id="KW-0813">Transport</keyword>
<keyword evidence="5" id="KW-0677">Repeat</keyword>
<feature type="repeat" description="Solcar" evidence="9">
    <location>
        <begin position="2"/>
        <end position="88"/>
    </location>
</feature>
<evidence type="ECO:0000256" key="8">
    <source>
        <dbReference type="ARBA" id="ARBA00023136"/>
    </source>
</evidence>
<evidence type="ECO:0008006" key="13">
    <source>
        <dbReference type="Google" id="ProtNLM"/>
    </source>
</evidence>
<dbReference type="PROSITE" id="PS50920">
    <property type="entry name" value="SOLCAR"/>
    <property type="match status" value="3"/>
</dbReference>
<evidence type="ECO:0000256" key="7">
    <source>
        <dbReference type="ARBA" id="ARBA00023128"/>
    </source>
</evidence>
<evidence type="ECO:0000256" key="1">
    <source>
        <dbReference type="ARBA" id="ARBA00004225"/>
    </source>
</evidence>
<feature type="repeat" description="Solcar" evidence="9">
    <location>
        <begin position="96"/>
        <end position="181"/>
    </location>
</feature>
<gene>
    <name evidence="11" type="ORF">Ae201684_018618</name>
</gene>
<dbReference type="PANTHER" id="PTHR45624">
    <property type="entry name" value="MITOCHONDRIAL BASIC AMINO ACIDS TRANSPORTER-RELATED"/>
    <property type="match status" value="1"/>
</dbReference>
<dbReference type="GO" id="GO:1990575">
    <property type="term" value="P:mitochondrial L-ornithine transmembrane transport"/>
    <property type="evidence" value="ECO:0007669"/>
    <property type="project" value="TreeGrafter"/>
</dbReference>
<evidence type="ECO:0000256" key="10">
    <source>
        <dbReference type="RuleBase" id="RU000488"/>
    </source>
</evidence>
<organism evidence="11 12">
    <name type="scientific">Aphanomyces euteiches</name>
    <dbReference type="NCBI Taxonomy" id="100861"/>
    <lineage>
        <taxon>Eukaryota</taxon>
        <taxon>Sar</taxon>
        <taxon>Stramenopiles</taxon>
        <taxon>Oomycota</taxon>
        <taxon>Saprolegniomycetes</taxon>
        <taxon>Saprolegniales</taxon>
        <taxon>Verrucalvaceae</taxon>
        <taxon>Aphanomyces</taxon>
    </lineage>
</organism>
<dbReference type="InterPro" id="IPR023395">
    <property type="entry name" value="MCP_dom_sf"/>
</dbReference>
<reference evidence="11 12" key="1">
    <citation type="submission" date="2019-07" db="EMBL/GenBank/DDBJ databases">
        <title>Genomics analysis of Aphanomyces spp. identifies a new class of oomycete effector associated with host adaptation.</title>
        <authorList>
            <person name="Gaulin E."/>
        </authorList>
    </citation>
    <scope>NUCLEOTIDE SEQUENCE [LARGE SCALE GENOMIC DNA]</scope>
    <source>
        <strain evidence="11 12">ATCC 201684</strain>
    </source>
</reference>
<dbReference type="VEuPathDB" id="FungiDB:AeMF1_003288"/>
<dbReference type="InterPro" id="IPR018108">
    <property type="entry name" value="MCP_transmembrane"/>
</dbReference>
<dbReference type="PRINTS" id="PR00926">
    <property type="entry name" value="MITOCARRIER"/>
</dbReference>
<evidence type="ECO:0000256" key="5">
    <source>
        <dbReference type="ARBA" id="ARBA00022737"/>
    </source>
</evidence>
<proteinExistence type="inferred from homology"/>
<sequence>MSVDLRETTSGVVGAICNVYAGLPFDVMKIRLQTQTGTSQYSGLLDCFTKTVRQESVRSLWKGAVPALSSAIIENSVLFSANGALKRIFFPNEQSLTNMDEAFLGAASGVFSAIAITPAEVVKCRLQTYARVESMGLGRCLRGILQESGASGLLSGLGAVMLRDVPFNFFFFGLYNFYTAGFANLLHVESRSDLHPLAVLASGGLAGSSSWSIVFPADVIKSRMQINAHLSLQTAARQIWQAHGIAGFYRGWSSAVIGSFPANGFLFLGVEMTHRFFAHLETREVATFL</sequence>
<evidence type="ECO:0000313" key="11">
    <source>
        <dbReference type="EMBL" id="KAF0722191.1"/>
    </source>
</evidence>
<dbReference type="AlphaFoldDB" id="A0A6G0W525"/>
<evidence type="ECO:0000256" key="9">
    <source>
        <dbReference type="PROSITE-ProRule" id="PRU00282"/>
    </source>
</evidence>
<comment type="caution">
    <text evidence="11">The sequence shown here is derived from an EMBL/GenBank/DDBJ whole genome shotgun (WGS) entry which is preliminary data.</text>
</comment>
<comment type="subcellular location">
    <subcellularLocation>
        <location evidence="1">Mitochondrion membrane</location>
        <topology evidence="1">Multi-pass membrane protein</topology>
    </subcellularLocation>
</comment>
<dbReference type="EMBL" id="VJMJ01000344">
    <property type="protein sequence ID" value="KAF0722191.1"/>
    <property type="molecule type" value="Genomic_DNA"/>
</dbReference>
<dbReference type="InterPro" id="IPR002067">
    <property type="entry name" value="MCP"/>
</dbReference>
<evidence type="ECO:0000256" key="4">
    <source>
        <dbReference type="ARBA" id="ARBA00022692"/>
    </source>
</evidence>
<dbReference type="SUPFAM" id="SSF103506">
    <property type="entry name" value="Mitochondrial carrier"/>
    <property type="match status" value="1"/>
</dbReference>
<name>A0A6G0W525_9STRA</name>
<dbReference type="GO" id="GO:0031966">
    <property type="term" value="C:mitochondrial membrane"/>
    <property type="evidence" value="ECO:0007669"/>
    <property type="project" value="UniProtKB-SubCell"/>
</dbReference>
<keyword evidence="12" id="KW-1185">Reference proteome</keyword>
<keyword evidence="7" id="KW-0496">Mitochondrion</keyword>